<reference evidence="1 2" key="1">
    <citation type="submission" date="2020-08" db="EMBL/GenBank/DDBJ databases">
        <title>Genomic Encyclopedia of Type Strains, Phase IV (KMG-IV): sequencing the most valuable type-strain genomes for metagenomic binning, comparative biology and taxonomic classification.</title>
        <authorList>
            <person name="Goeker M."/>
        </authorList>
    </citation>
    <scope>NUCLEOTIDE SEQUENCE [LARGE SCALE GENOMIC DNA]</scope>
    <source>
        <strain evidence="1 2">DSM 12252</strain>
    </source>
</reference>
<dbReference type="RefSeq" id="WP_221306263.1">
    <property type="nucleotide sequence ID" value="NZ_JACHIG010000013.1"/>
</dbReference>
<evidence type="ECO:0008006" key="3">
    <source>
        <dbReference type="Google" id="ProtNLM"/>
    </source>
</evidence>
<dbReference type="SUPFAM" id="SSF53649">
    <property type="entry name" value="Alkaline phosphatase-like"/>
    <property type="match status" value="1"/>
</dbReference>
<dbReference type="PANTHER" id="PTHR43737">
    <property type="entry name" value="BLL7424 PROTEIN"/>
    <property type="match status" value="1"/>
</dbReference>
<sequence length="477" mass="52607">MDIPLFRPSMDRRAFLTASTMGLASLRFGSGLRASTGPGAAAPTLAKPAKSTVLFFLCGGASHIDMWDMKPEAPLEYRGEFKPMRTTGEDIRLCEHLPLLAKQAHNFALVHGVTDGGRATGDHHAGYYYNLTGHAPDPTFKQQGNDRRPYPEDWPYMGSVVGMKRPQHPTLPQIISLPHKPSKLPFTRPGQFAGRIGMEYDPFYLNGSFDEPLKFSAPTISMSGSMSAARMQDRHALLSAMNQARRDLDHEAAVQNYVKQQERAFELLSSGSTTSAFDIKAEPEKLRERYGHTINGTSLLMARRLVEAGVPFVTVFWKEDESTAAQCKSAGGWDTHGDNFNCLRKYLLPQFDQAFSAFMEDMSARGLLDETLVLVTSEMGRMPKVGDRRSGGTLGAGRDHWTACMSVLMAGAGIRGGQVIGETDARAELPKDRPIYPEDITKTVYYAMGIQDLEAKDKLGRAYNLLDEGKPLTDLFG</sequence>
<gene>
    <name evidence="1" type="ORF">HNQ65_004691</name>
</gene>
<dbReference type="EMBL" id="JACHIG010000013">
    <property type="protein sequence ID" value="MBB5035083.1"/>
    <property type="molecule type" value="Genomic_DNA"/>
</dbReference>
<name>A0A7W7YFA2_9BACT</name>
<organism evidence="1 2">
    <name type="scientific">Prosthecobacter vanneervenii</name>
    <dbReference type="NCBI Taxonomy" id="48466"/>
    <lineage>
        <taxon>Bacteria</taxon>
        <taxon>Pseudomonadati</taxon>
        <taxon>Verrucomicrobiota</taxon>
        <taxon>Verrucomicrobiia</taxon>
        <taxon>Verrucomicrobiales</taxon>
        <taxon>Verrucomicrobiaceae</taxon>
        <taxon>Prosthecobacter</taxon>
    </lineage>
</organism>
<proteinExistence type="predicted"/>
<accession>A0A7W7YFA2</accession>
<comment type="caution">
    <text evidence="1">The sequence shown here is derived from an EMBL/GenBank/DDBJ whole genome shotgun (WGS) entry which is preliminary data.</text>
</comment>
<dbReference type="PROSITE" id="PS51318">
    <property type="entry name" value="TAT"/>
    <property type="match status" value="1"/>
</dbReference>
<evidence type="ECO:0000313" key="2">
    <source>
        <dbReference type="Proteomes" id="UP000590740"/>
    </source>
</evidence>
<dbReference type="InterPro" id="IPR010869">
    <property type="entry name" value="DUF1501"/>
</dbReference>
<dbReference type="Proteomes" id="UP000590740">
    <property type="component" value="Unassembled WGS sequence"/>
</dbReference>
<dbReference type="Pfam" id="PF07394">
    <property type="entry name" value="DUF1501"/>
    <property type="match status" value="1"/>
</dbReference>
<dbReference type="InterPro" id="IPR006311">
    <property type="entry name" value="TAT_signal"/>
</dbReference>
<dbReference type="PANTHER" id="PTHR43737:SF1">
    <property type="entry name" value="DUF1501 DOMAIN-CONTAINING PROTEIN"/>
    <property type="match status" value="1"/>
</dbReference>
<dbReference type="InterPro" id="IPR017850">
    <property type="entry name" value="Alkaline_phosphatase_core_sf"/>
</dbReference>
<keyword evidence="2" id="KW-1185">Reference proteome</keyword>
<protein>
    <recommendedName>
        <fullName evidence="3">DUF1501 domain-containing protein</fullName>
    </recommendedName>
</protein>
<dbReference type="AlphaFoldDB" id="A0A7W7YFA2"/>
<evidence type="ECO:0000313" key="1">
    <source>
        <dbReference type="EMBL" id="MBB5035083.1"/>
    </source>
</evidence>